<comment type="caution">
    <text evidence="1">The sequence shown here is derived from an EMBL/GenBank/DDBJ whole genome shotgun (WGS) entry which is preliminary data.</text>
</comment>
<reference evidence="1" key="2">
    <citation type="journal article" date="2020" name="Nat. Commun.">
        <title>Large-scale genome sequencing of mycorrhizal fungi provides insights into the early evolution of symbiotic traits.</title>
        <authorList>
            <person name="Miyauchi S."/>
            <person name="Kiss E."/>
            <person name="Kuo A."/>
            <person name="Drula E."/>
            <person name="Kohler A."/>
            <person name="Sanchez-Garcia M."/>
            <person name="Morin E."/>
            <person name="Andreopoulos B."/>
            <person name="Barry K.W."/>
            <person name="Bonito G."/>
            <person name="Buee M."/>
            <person name="Carver A."/>
            <person name="Chen C."/>
            <person name="Cichocki N."/>
            <person name="Clum A."/>
            <person name="Culley D."/>
            <person name="Crous P.W."/>
            <person name="Fauchery L."/>
            <person name="Girlanda M."/>
            <person name="Hayes R.D."/>
            <person name="Keri Z."/>
            <person name="LaButti K."/>
            <person name="Lipzen A."/>
            <person name="Lombard V."/>
            <person name="Magnuson J."/>
            <person name="Maillard F."/>
            <person name="Murat C."/>
            <person name="Nolan M."/>
            <person name="Ohm R.A."/>
            <person name="Pangilinan J."/>
            <person name="Pereira M.F."/>
            <person name="Perotto S."/>
            <person name="Peter M."/>
            <person name="Pfister S."/>
            <person name="Riley R."/>
            <person name="Sitrit Y."/>
            <person name="Stielow J.B."/>
            <person name="Szollosi G."/>
            <person name="Zifcakova L."/>
            <person name="Stursova M."/>
            <person name="Spatafora J.W."/>
            <person name="Tedersoo L."/>
            <person name="Vaario L.M."/>
            <person name="Yamada A."/>
            <person name="Yan M."/>
            <person name="Wang P."/>
            <person name="Xu J."/>
            <person name="Bruns T."/>
            <person name="Baldrian P."/>
            <person name="Vilgalys R."/>
            <person name="Dunand C."/>
            <person name="Henrissat B."/>
            <person name="Grigoriev I.V."/>
            <person name="Hibbett D."/>
            <person name="Nagy L.G."/>
            <person name="Martin F.M."/>
        </authorList>
    </citation>
    <scope>NUCLEOTIDE SEQUENCE</scope>
    <source>
        <strain evidence="1">P2</strain>
    </source>
</reference>
<organism evidence="1 2">
    <name type="scientific">Thelephora ganbajun</name>
    <name type="common">Ganba fungus</name>
    <dbReference type="NCBI Taxonomy" id="370292"/>
    <lineage>
        <taxon>Eukaryota</taxon>
        <taxon>Fungi</taxon>
        <taxon>Dikarya</taxon>
        <taxon>Basidiomycota</taxon>
        <taxon>Agaricomycotina</taxon>
        <taxon>Agaricomycetes</taxon>
        <taxon>Thelephorales</taxon>
        <taxon>Thelephoraceae</taxon>
        <taxon>Thelephora</taxon>
    </lineage>
</organism>
<sequence>MHERLNPRAPFYPAGTTAAGSCDGTRNSGEGHSFGGGSPYEGLLADPTFTPCRPSPLSSHPPHIVTADIFARNGVNIRRLKRSSLATALERTSGINFEINEKRPVRKVSSAIQTRSKTQPLPSQTEFWISDPQRVCLIPWGSPSK</sequence>
<keyword evidence="2" id="KW-1185">Reference proteome</keyword>
<name>A0ACB6Z090_THEGA</name>
<dbReference type="EMBL" id="MU118318">
    <property type="protein sequence ID" value="KAF9642929.1"/>
    <property type="molecule type" value="Genomic_DNA"/>
</dbReference>
<proteinExistence type="predicted"/>
<dbReference type="Proteomes" id="UP000886501">
    <property type="component" value="Unassembled WGS sequence"/>
</dbReference>
<accession>A0ACB6Z090</accession>
<reference evidence="1" key="1">
    <citation type="submission" date="2019-10" db="EMBL/GenBank/DDBJ databases">
        <authorList>
            <consortium name="DOE Joint Genome Institute"/>
            <person name="Kuo A."/>
            <person name="Miyauchi S."/>
            <person name="Kiss E."/>
            <person name="Drula E."/>
            <person name="Kohler A."/>
            <person name="Sanchez-Garcia M."/>
            <person name="Andreopoulos B."/>
            <person name="Barry K.W."/>
            <person name="Bonito G."/>
            <person name="Buee M."/>
            <person name="Carver A."/>
            <person name="Chen C."/>
            <person name="Cichocki N."/>
            <person name="Clum A."/>
            <person name="Culley D."/>
            <person name="Crous P.W."/>
            <person name="Fauchery L."/>
            <person name="Girlanda M."/>
            <person name="Hayes R."/>
            <person name="Keri Z."/>
            <person name="Labutti K."/>
            <person name="Lipzen A."/>
            <person name="Lombard V."/>
            <person name="Magnuson J."/>
            <person name="Maillard F."/>
            <person name="Morin E."/>
            <person name="Murat C."/>
            <person name="Nolan M."/>
            <person name="Ohm R."/>
            <person name="Pangilinan J."/>
            <person name="Pereira M."/>
            <person name="Perotto S."/>
            <person name="Peter M."/>
            <person name="Riley R."/>
            <person name="Sitrit Y."/>
            <person name="Stielow B."/>
            <person name="Szollosi G."/>
            <person name="Zifcakova L."/>
            <person name="Stursova M."/>
            <person name="Spatafora J.W."/>
            <person name="Tedersoo L."/>
            <person name="Vaario L.-M."/>
            <person name="Yamada A."/>
            <person name="Yan M."/>
            <person name="Wang P."/>
            <person name="Xu J."/>
            <person name="Bruns T."/>
            <person name="Baldrian P."/>
            <person name="Vilgalys R."/>
            <person name="Henrissat B."/>
            <person name="Grigoriev I.V."/>
            <person name="Hibbett D."/>
            <person name="Nagy L.G."/>
            <person name="Martin F.M."/>
        </authorList>
    </citation>
    <scope>NUCLEOTIDE SEQUENCE</scope>
    <source>
        <strain evidence="1">P2</strain>
    </source>
</reference>
<evidence type="ECO:0000313" key="1">
    <source>
        <dbReference type="EMBL" id="KAF9642929.1"/>
    </source>
</evidence>
<protein>
    <submittedName>
        <fullName evidence="1">Uncharacterized protein</fullName>
    </submittedName>
</protein>
<gene>
    <name evidence="1" type="ORF">BDM02DRAFT_3124027</name>
</gene>
<evidence type="ECO:0000313" key="2">
    <source>
        <dbReference type="Proteomes" id="UP000886501"/>
    </source>
</evidence>